<dbReference type="InterPro" id="IPR007345">
    <property type="entry name" value="Polysacch_pyruvyl_Trfase"/>
</dbReference>
<keyword evidence="2" id="KW-0808">Transferase</keyword>
<dbReference type="InterPro" id="IPR019896">
    <property type="entry name" value="Polysacch_pyruvyl_Trfase_CsaB"/>
</dbReference>
<dbReference type="EMBL" id="CP120733">
    <property type="protein sequence ID" value="WFD10638.1"/>
    <property type="molecule type" value="Genomic_DNA"/>
</dbReference>
<organism evidence="2 3">
    <name type="scientific">Tepidibacter hydrothermalis</name>
    <dbReference type="NCBI Taxonomy" id="3036126"/>
    <lineage>
        <taxon>Bacteria</taxon>
        <taxon>Bacillati</taxon>
        <taxon>Bacillota</taxon>
        <taxon>Clostridia</taxon>
        <taxon>Peptostreptococcales</taxon>
        <taxon>Peptostreptococcaceae</taxon>
        <taxon>Tepidibacter</taxon>
    </lineage>
</organism>
<dbReference type="NCBIfam" id="TIGR03609">
    <property type="entry name" value="S_layer_CsaB"/>
    <property type="match status" value="1"/>
</dbReference>
<evidence type="ECO:0000259" key="1">
    <source>
        <dbReference type="Pfam" id="PF04230"/>
    </source>
</evidence>
<keyword evidence="3" id="KW-1185">Reference proteome</keyword>
<dbReference type="Proteomes" id="UP001222800">
    <property type="component" value="Chromosome"/>
</dbReference>
<dbReference type="RefSeq" id="WP_277732605.1">
    <property type="nucleotide sequence ID" value="NZ_CP120733.1"/>
</dbReference>
<gene>
    <name evidence="2" type="primary">csaB</name>
    <name evidence="2" type="ORF">P4S50_00770</name>
</gene>
<feature type="domain" description="Polysaccharide pyruvyl transferase" evidence="1">
    <location>
        <begin position="14"/>
        <end position="299"/>
    </location>
</feature>
<accession>A0ABY8ECI5</accession>
<protein>
    <submittedName>
        <fullName evidence="2">Polysaccharide pyruvyl transferase CsaB</fullName>
    </submittedName>
</protein>
<dbReference type="PANTHER" id="PTHR36836:SF1">
    <property type="entry name" value="COLANIC ACID BIOSYNTHESIS PROTEIN WCAK"/>
    <property type="match status" value="1"/>
</dbReference>
<evidence type="ECO:0000313" key="3">
    <source>
        <dbReference type="Proteomes" id="UP001222800"/>
    </source>
</evidence>
<dbReference type="SUPFAM" id="SSF53756">
    <property type="entry name" value="UDP-Glycosyltransferase/glycogen phosphorylase"/>
    <property type="match status" value="1"/>
</dbReference>
<dbReference type="GO" id="GO:0016740">
    <property type="term" value="F:transferase activity"/>
    <property type="evidence" value="ECO:0007669"/>
    <property type="project" value="UniProtKB-KW"/>
</dbReference>
<dbReference type="PANTHER" id="PTHR36836">
    <property type="entry name" value="COLANIC ACID BIOSYNTHESIS PROTEIN WCAK"/>
    <property type="match status" value="1"/>
</dbReference>
<sequence>MPKVVISGYYGFNNIGDEAILKGLIDGIKDFNQDTEIVVLSQYPEFTSKKHNVRSIKRMNLFSIIKEIKDCDLLVSGGGSLLQDVTSKRSILYYIAIINIAKILNKKVMIYSQGIGPVNKKYNRNILKRVLNKVDFINVRDENSKQELVDMGIEKDILVTMDTVFGIKKPDIEIGKEILRDINIDFEKKIVGLSIRPWKNNKQIVTEISKVCESLVEEYDYQVLFIPFHFYADSSIIKDIYKNIDKKYRENVFVLDKYLYVDEYISLVGNLDFLIGMRLHALIFSVLMGVPVVGLSYDPKINNFLNFIEKNEVISILNINFNDIMNEVKCLIDNIDDERALISKKKDEFREITDIHNKVLMDLIENRGEYFGKN</sequence>
<reference evidence="2 3" key="1">
    <citation type="submission" date="2023-03" db="EMBL/GenBank/DDBJ databases">
        <title>Complete genome sequence of Tepidibacter sp. SWIR-1, isolated from a deep-sea hydrothermal vent.</title>
        <authorList>
            <person name="Li X."/>
        </authorList>
    </citation>
    <scope>NUCLEOTIDE SEQUENCE [LARGE SCALE GENOMIC DNA]</scope>
    <source>
        <strain evidence="2 3">SWIR-1</strain>
    </source>
</reference>
<proteinExistence type="predicted"/>
<dbReference type="Pfam" id="PF04230">
    <property type="entry name" value="PS_pyruv_trans"/>
    <property type="match status" value="1"/>
</dbReference>
<name>A0ABY8ECI5_9FIRM</name>
<evidence type="ECO:0000313" key="2">
    <source>
        <dbReference type="EMBL" id="WFD10638.1"/>
    </source>
</evidence>